<dbReference type="InterPro" id="IPR002048">
    <property type="entry name" value="EF_hand_dom"/>
</dbReference>
<dbReference type="PANTHER" id="PTHR23048">
    <property type="entry name" value="MYOSIN LIGHT CHAIN 1, 3"/>
    <property type="match status" value="1"/>
</dbReference>
<gene>
    <name evidence="4" type="ORF">CCAE0312_LOCUS9928</name>
</gene>
<dbReference type="PANTHER" id="PTHR23048:SF0">
    <property type="entry name" value="CALMODULIN LIKE 3"/>
    <property type="match status" value="1"/>
</dbReference>
<dbReference type="SUPFAM" id="SSF47473">
    <property type="entry name" value="EF-hand"/>
    <property type="match status" value="1"/>
</dbReference>
<dbReference type="GO" id="GO:0016460">
    <property type="term" value="C:myosin II complex"/>
    <property type="evidence" value="ECO:0007669"/>
    <property type="project" value="TreeGrafter"/>
</dbReference>
<dbReference type="SMART" id="SM00054">
    <property type="entry name" value="EFh"/>
    <property type="match status" value="2"/>
</dbReference>
<dbReference type="GO" id="GO:0005509">
    <property type="term" value="F:calcium ion binding"/>
    <property type="evidence" value="ECO:0007669"/>
    <property type="project" value="InterPro"/>
</dbReference>
<dbReference type="InterPro" id="IPR011992">
    <property type="entry name" value="EF-hand-dom_pair"/>
</dbReference>
<dbReference type="InterPro" id="IPR050230">
    <property type="entry name" value="CALM/Myosin/TropC-like"/>
</dbReference>
<keyword evidence="1" id="KW-0677">Repeat</keyword>
<dbReference type="Pfam" id="PF13499">
    <property type="entry name" value="EF-hand_7"/>
    <property type="match status" value="1"/>
</dbReference>
<evidence type="ECO:0000313" key="4">
    <source>
        <dbReference type="EMBL" id="CAD9237829.1"/>
    </source>
</evidence>
<feature type="domain" description="EF-hand" evidence="3">
    <location>
        <begin position="142"/>
        <end position="176"/>
    </location>
</feature>
<dbReference type="InterPro" id="IPR018247">
    <property type="entry name" value="EF_Hand_1_Ca_BS"/>
</dbReference>
<evidence type="ECO:0000256" key="1">
    <source>
        <dbReference type="ARBA" id="ARBA00022737"/>
    </source>
</evidence>
<dbReference type="EMBL" id="HBGH01017862">
    <property type="protein sequence ID" value="CAD9237829.1"/>
    <property type="molecule type" value="Transcribed_RNA"/>
</dbReference>
<dbReference type="CDD" id="cd00051">
    <property type="entry name" value="EFh"/>
    <property type="match status" value="1"/>
</dbReference>
<dbReference type="PROSITE" id="PS00018">
    <property type="entry name" value="EF_HAND_1"/>
    <property type="match status" value="2"/>
</dbReference>
<sequence>MFMRRSSSRGYFRRRGALRSRSSPVETNSPAVLAVSRTEYLRRMFDIHDTRSCGALDVRQTCNLLKCLNEPAWLIENISNQMKSGVAPPKISFDHFVKIVSHRQRDFLREVEAAFQIFDTNGDGFLDCAELRHVLCNLGERMSEDEVDDIFRELDLNHDDRIGLEEFLSFVSRHSS</sequence>
<dbReference type="AlphaFoldDB" id="A0A7S1TJI9"/>
<keyword evidence="2" id="KW-0106">Calcium</keyword>
<proteinExistence type="predicted"/>
<evidence type="ECO:0000259" key="3">
    <source>
        <dbReference type="PROSITE" id="PS50222"/>
    </source>
</evidence>
<dbReference type="FunFam" id="1.10.238.10:FF:000003">
    <property type="entry name" value="Calmodulin A"/>
    <property type="match status" value="1"/>
</dbReference>
<feature type="domain" description="EF-hand" evidence="3">
    <location>
        <begin position="106"/>
        <end position="141"/>
    </location>
</feature>
<organism evidence="4">
    <name type="scientific">Compsopogon caeruleus</name>
    <dbReference type="NCBI Taxonomy" id="31354"/>
    <lineage>
        <taxon>Eukaryota</taxon>
        <taxon>Rhodophyta</taxon>
        <taxon>Compsopogonophyceae</taxon>
        <taxon>Compsopogonales</taxon>
        <taxon>Compsopogonaceae</taxon>
        <taxon>Compsopogon</taxon>
    </lineage>
</organism>
<evidence type="ECO:0000256" key="2">
    <source>
        <dbReference type="ARBA" id="ARBA00022837"/>
    </source>
</evidence>
<name>A0A7S1TJI9_9RHOD</name>
<dbReference type="PROSITE" id="PS50222">
    <property type="entry name" value="EF_HAND_2"/>
    <property type="match status" value="2"/>
</dbReference>
<accession>A0A7S1TJI9</accession>
<reference evidence="4" key="1">
    <citation type="submission" date="2021-01" db="EMBL/GenBank/DDBJ databases">
        <authorList>
            <person name="Corre E."/>
            <person name="Pelletier E."/>
            <person name="Niang G."/>
            <person name="Scheremetjew M."/>
            <person name="Finn R."/>
            <person name="Kale V."/>
            <person name="Holt S."/>
            <person name="Cochrane G."/>
            <person name="Meng A."/>
            <person name="Brown T."/>
            <person name="Cohen L."/>
        </authorList>
    </citation>
    <scope>NUCLEOTIDE SEQUENCE</scope>
    <source>
        <strain evidence="4">SAG 36.94</strain>
    </source>
</reference>
<protein>
    <recommendedName>
        <fullName evidence="3">EF-hand domain-containing protein</fullName>
    </recommendedName>
</protein>
<dbReference type="Gene3D" id="1.10.238.10">
    <property type="entry name" value="EF-hand"/>
    <property type="match status" value="1"/>
</dbReference>